<feature type="transmembrane region" description="Helical" evidence="6">
    <location>
        <begin position="249"/>
        <end position="269"/>
    </location>
</feature>
<protein>
    <submittedName>
        <fullName evidence="7">Lysylphosphatidylglycerol synthase transmembrane domain-containing protein</fullName>
    </submittedName>
</protein>
<feature type="transmembrane region" description="Helical" evidence="6">
    <location>
        <begin position="40"/>
        <end position="61"/>
    </location>
</feature>
<dbReference type="RefSeq" id="WP_289999755.1">
    <property type="nucleotide sequence ID" value="NZ_JAUEPH010000003.1"/>
</dbReference>
<sequence length="335" mass="37308">MKLPSKIKQIIQVTISLLIALWIFWYLYKDIEFEALLEQLYASNWGWIFASLTISVVGFWIRGWRWTLIISDKEGTPPNASRAYHAVMVGYLVNLLVPRAGEVAKCGVLSRSNGIPLGHLIGTVILERTIDLLFMIGVILLAFFLQNQLFLELANEFVNFESLWKSAMDNLPIFLGGTLVLILSLYLIGRRFRNHGLVQKIQAFFRDIAGGLKQINAIKNPLGFWLSSVAIWIIYFLTLLLVAKAIQSTAILSLGEILLVMVMGTIGMLAPVQGGIGTFHALVALILIQFGVSETDGKIFAAIIHGTQMILMVIAGLISWVWILRLTPKSKPVAD</sequence>
<dbReference type="Proteomes" id="UP001171916">
    <property type="component" value="Unassembled WGS sequence"/>
</dbReference>
<feature type="transmembrane region" description="Helical" evidence="6">
    <location>
        <begin position="171"/>
        <end position="189"/>
    </location>
</feature>
<dbReference type="PANTHER" id="PTHR39087">
    <property type="entry name" value="UPF0104 MEMBRANE PROTEIN MJ1595"/>
    <property type="match status" value="1"/>
</dbReference>
<evidence type="ECO:0000256" key="4">
    <source>
        <dbReference type="ARBA" id="ARBA00022989"/>
    </source>
</evidence>
<evidence type="ECO:0000256" key="5">
    <source>
        <dbReference type="ARBA" id="ARBA00023136"/>
    </source>
</evidence>
<reference evidence="7" key="1">
    <citation type="submission" date="2023-06" db="EMBL/GenBank/DDBJ databases">
        <title>Robiginitalea aurantiacus sp. nov. and Algoriphagus sediminis sp. nov., isolated from coastal sediment.</title>
        <authorList>
            <person name="Zhou Z.Y."/>
            <person name="An J."/>
            <person name="Jia Y.W."/>
            <person name="Du Z.J."/>
        </authorList>
    </citation>
    <scope>NUCLEOTIDE SEQUENCE</scope>
    <source>
        <strain evidence="7">C2-7</strain>
    </source>
</reference>
<keyword evidence="8" id="KW-1185">Reference proteome</keyword>
<comment type="subcellular location">
    <subcellularLocation>
        <location evidence="1">Cell membrane</location>
        <topology evidence="1">Multi-pass membrane protein</topology>
    </subcellularLocation>
</comment>
<keyword evidence="4 6" id="KW-1133">Transmembrane helix</keyword>
<evidence type="ECO:0000256" key="1">
    <source>
        <dbReference type="ARBA" id="ARBA00004651"/>
    </source>
</evidence>
<organism evidence="7 8">
    <name type="scientific">Algoriphagus sediminis</name>
    <dbReference type="NCBI Taxonomy" id="3057113"/>
    <lineage>
        <taxon>Bacteria</taxon>
        <taxon>Pseudomonadati</taxon>
        <taxon>Bacteroidota</taxon>
        <taxon>Cytophagia</taxon>
        <taxon>Cytophagales</taxon>
        <taxon>Cyclobacteriaceae</taxon>
        <taxon>Algoriphagus</taxon>
    </lineage>
</organism>
<gene>
    <name evidence="7" type="ORF">QVH07_08590</name>
</gene>
<dbReference type="Pfam" id="PF03706">
    <property type="entry name" value="LPG_synthase_TM"/>
    <property type="match status" value="1"/>
</dbReference>
<dbReference type="InterPro" id="IPR022791">
    <property type="entry name" value="L-PG_synthase/AglD"/>
</dbReference>
<dbReference type="EMBL" id="JAUEPH010000003">
    <property type="protein sequence ID" value="MDN3204204.1"/>
    <property type="molecule type" value="Genomic_DNA"/>
</dbReference>
<feature type="transmembrane region" description="Helical" evidence="6">
    <location>
        <begin position="222"/>
        <end position="243"/>
    </location>
</feature>
<keyword evidence="3 6" id="KW-0812">Transmembrane</keyword>
<comment type="caution">
    <text evidence="7">The sequence shown here is derived from an EMBL/GenBank/DDBJ whole genome shotgun (WGS) entry which is preliminary data.</text>
</comment>
<proteinExistence type="predicted"/>
<accession>A0ABT7YCF1</accession>
<keyword evidence="2" id="KW-1003">Cell membrane</keyword>
<feature type="transmembrane region" description="Helical" evidence="6">
    <location>
        <begin position="299"/>
        <end position="323"/>
    </location>
</feature>
<dbReference type="NCBIfam" id="TIGR00374">
    <property type="entry name" value="flippase-like domain"/>
    <property type="match status" value="1"/>
</dbReference>
<evidence type="ECO:0000256" key="6">
    <source>
        <dbReference type="SAM" id="Phobius"/>
    </source>
</evidence>
<feature type="transmembrane region" description="Helical" evidence="6">
    <location>
        <begin position="132"/>
        <end position="151"/>
    </location>
</feature>
<name>A0ABT7YCF1_9BACT</name>
<evidence type="ECO:0000313" key="8">
    <source>
        <dbReference type="Proteomes" id="UP001171916"/>
    </source>
</evidence>
<evidence type="ECO:0000313" key="7">
    <source>
        <dbReference type="EMBL" id="MDN3204204.1"/>
    </source>
</evidence>
<evidence type="ECO:0000256" key="2">
    <source>
        <dbReference type="ARBA" id="ARBA00022475"/>
    </source>
</evidence>
<evidence type="ECO:0000256" key="3">
    <source>
        <dbReference type="ARBA" id="ARBA00022692"/>
    </source>
</evidence>
<feature type="transmembrane region" description="Helical" evidence="6">
    <location>
        <begin position="9"/>
        <end position="28"/>
    </location>
</feature>
<keyword evidence="5 6" id="KW-0472">Membrane</keyword>
<feature type="transmembrane region" description="Helical" evidence="6">
    <location>
        <begin position="276"/>
        <end position="293"/>
    </location>
</feature>
<dbReference type="PANTHER" id="PTHR39087:SF2">
    <property type="entry name" value="UPF0104 MEMBRANE PROTEIN MJ1595"/>
    <property type="match status" value="1"/>
</dbReference>